<protein>
    <recommendedName>
        <fullName evidence="15">phytol kinase</fullName>
        <ecNumber evidence="15">2.7.1.182</ecNumber>
    </recommendedName>
</protein>
<dbReference type="EMBL" id="PGGS01000018">
    <property type="protein sequence ID" value="PNH11958.1"/>
    <property type="molecule type" value="Genomic_DNA"/>
</dbReference>
<proteinExistence type="inferred from homology"/>
<evidence type="ECO:0000256" key="2">
    <source>
        <dbReference type="ARBA" id="ARBA00010794"/>
    </source>
</evidence>
<keyword evidence="8 17" id="KW-0863">Zinc-finger</keyword>
<dbReference type="PANTHER" id="PTHR32523">
    <property type="entry name" value="PHYTOL KINASE 1, CHLOROPLASTIC"/>
    <property type="match status" value="1"/>
</dbReference>
<keyword evidence="12" id="KW-1133">Transmembrane helix</keyword>
<keyword evidence="21" id="KW-1185">Reference proteome</keyword>
<organism evidence="20 21">
    <name type="scientific">Tetrabaena socialis</name>
    <dbReference type="NCBI Taxonomy" id="47790"/>
    <lineage>
        <taxon>Eukaryota</taxon>
        <taxon>Viridiplantae</taxon>
        <taxon>Chlorophyta</taxon>
        <taxon>core chlorophytes</taxon>
        <taxon>Chlorophyceae</taxon>
        <taxon>CS clade</taxon>
        <taxon>Chlamydomonadales</taxon>
        <taxon>Tetrabaenaceae</taxon>
        <taxon>Tetrabaena</taxon>
    </lineage>
</organism>
<evidence type="ECO:0000313" key="21">
    <source>
        <dbReference type="Proteomes" id="UP000236333"/>
    </source>
</evidence>
<keyword evidence="7" id="KW-0479">Metal-binding</keyword>
<dbReference type="InterPro" id="IPR039606">
    <property type="entry name" value="Phytol/farnesol_kinase"/>
</dbReference>
<feature type="compositionally biased region" description="Low complexity" evidence="18">
    <location>
        <begin position="462"/>
        <end position="477"/>
    </location>
</feature>
<dbReference type="GO" id="GO:0010276">
    <property type="term" value="F:phytol kinase activity"/>
    <property type="evidence" value="ECO:0007669"/>
    <property type="project" value="UniProtKB-EC"/>
</dbReference>
<keyword evidence="13" id="KW-0472">Membrane</keyword>
<evidence type="ECO:0000256" key="18">
    <source>
        <dbReference type="SAM" id="MobiDB-lite"/>
    </source>
</evidence>
<evidence type="ECO:0000256" key="5">
    <source>
        <dbReference type="ARBA" id="ARBA00022679"/>
    </source>
</evidence>
<dbReference type="Pfam" id="PF01753">
    <property type="entry name" value="zf-MYND"/>
    <property type="match status" value="1"/>
</dbReference>
<evidence type="ECO:0000256" key="1">
    <source>
        <dbReference type="ARBA" id="ARBA00004508"/>
    </source>
</evidence>
<keyword evidence="6" id="KW-0812">Transmembrane</keyword>
<evidence type="ECO:0000256" key="17">
    <source>
        <dbReference type="PROSITE-ProRule" id="PRU00134"/>
    </source>
</evidence>
<evidence type="ECO:0000256" key="6">
    <source>
        <dbReference type="ARBA" id="ARBA00022692"/>
    </source>
</evidence>
<dbReference type="EC" id="2.7.1.182" evidence="15"/>
<dbReference type="OrthoDB" id="561575at2759"/>
<dbReference type="AlphaFoldDB" id="A0A2J8AHG6"/>
<evidence type="ECO:0000256" key="8">
    <source>
        <dbReference type="ARBA" id="ARBA00022771"/>
    </source>
</evidence>
<evidence type="ECO:0000256" key="3">
    <source>
        <dbReference type="ARBA" id="ARBA00022528"/>
    </source>
</evidence>
<keyword evidence="5" id="KW-0808">Transferase</keyword>
<dbReference type="PANTHER" id="PTHR32523:SF8">
    <property type="entry name" value="DOLICHOL KINASE"/>
    <property type="match status" value="1"/>
</dbReference>
<evidence type="ECO:0000259" key="19">
    <source>
        <dbReference type="PROSITE" id="PS50865"/>
    </source>
</evidence>
<feature type="region of interest" description="Disordered" evidence="18">
    <location>
        <begin position="570"/>
        <end position="593"/>
    </location>
</feature>
<evidence type="ECO:0000256" key="10">
    <source>
        <dbReference type="ARBA" id="ARBA00022833"/>
    </source>
</evidence>
<keyword evidence="10" id="KW-0862">Zinc</keyword>
<feature type="domain" description="MYND-type" evidence="19">
    <location>
        <begin position="942"/>
        <end position="986"/>
    </location>
</feature>
<keyword evidence="11" id="KW-0809">Transit peptide</keyword>
<evidence type="ECO:0000256" key="12">
    <source>
        <dbReference type="ARBA" id="ARBA00022989"/>
    </source>
</evidence>
<dbReference type="PROSITE" id="PS50865">
    <property type="entry name" value="ZF_MYND_2"/>
    <property type="match status" value="1"/>
</dbReference>
<dbReference type="InterPro" id="IPR002893">
    <property type="entry name" value="Znf_MYND"/>
</dbReference>
<comment type="similarity">
    <text evidence="2">Belongs to the polyprenol kinase family.</text>
</comment>
<dbReference type="GO" id="GO:0016020">
    <property type="term" value="C:membrane"/>
    <property type="evidence" value="ECO:0007669"/>
    <property type="project" value="UniProtKB-SubCell"/>
</dbReference>
<dbReference type="GO" id="GO:0008270">
    <property type="term" value="F:zinc ion binding"/>
    <property type="evidence" value="ECO:0007669"/>
    <property type="project" value="UniProtKB-KW"/>
</dbReference>
<keyword evidence="3" id="KW-0150">Chloroplast</keyword>
<evidence type="ECO:0000313" key="20">
    <source>
        <dbReference type="EMBL" id="PNH11958.1"/>
    </source>
</evidence>
<feature type="region of interest" description="Disordered" evidence="18">
    <location>
        <begin position="425"/>
        <end position="503"/>
    </location>
</feature>
<dbReference type="SUPFAM" id="SSF144232">
    <property type="entry name" value="HIT/MYND zinc finger-like"/>
    <property type="match status" value="1"/>
</dbReference>
<evidence type="ECO:0000256" key="15">
    <source>
        <dbReference type="ARBA" id="ARBA00039024"/>
    </source>
</evidence>
<name>A0A2J8AHG6_9CHLO</name>
<comment type="subcellular location">
    <subcellularLocation>
        <location evidence="1">Plastid</location>
        <location evidence="1">Chloroplast membrane</location>
        <topology evidence="1">Multi-pass membrane protein</topology>
    </subcellularLocation>
</comment>
<evidence type="ECO:0000256" key="14">
    <source>
        <dbReference type="ARBA" id="ARBA00024015"/>
    </source>
</evidence>
<keyword evidence="4" id="KW-0934">Plastid</keyword>
<keyword evidence="9" id="KW-0418">Kinase</keyword>
<dbReference type="Proteomes" id="UP000236333">
    <property type="component" value="Unassembled WGS sequence"/>
</dbReference>
<sequence length="990" mass="102902">MSSSQQPAQSRPAQAAAILRSLPGLAERLRSRLPPHRKDLQELWERLSALRLLIQDSTAAPALLSNAAARGALLGVLAVALRQPLPCSAIGAQGGGGGGRGTASAELSWAYHQAAEAACVCCGELMLCNLPRLLAARQVGFALRLLRTQPLQCCARRLAAVGAALLSLERGGEGPQEQPRRGAASSNAARAQLARADCLLLPKDARTAIGQSIFLIQGLIFVAAHPDGEEAELAQLLQELATALRNSCVLEHTARTLLLLLDSRLQHADEKGGDCLNVLGLLCILQRTAERLLSFVIAAPATSEHVALAAALRGVLSGRCVQHAVLVCGLVALCAADGGPSYGLPGELLQRVPLIGQRQGPAGALEGFDLRLVSGRQVLDHRALRRMVRVLGSGDRAAPPGRHGALALLLRVGRLAVASGRSHLTAGRESGAQAAAESAVWHERGSSTSTSAGASGSGSGNWDGSSGSSSNNNSRSSKSSDSHGLRQAQVPALPQRPHPPSMPRLELVLDENALQPLFSGALEAAMALCFPAGPADRPQRAAARVECWRLFADYTRGVLPLRRRDSLPASPVRHLTDPGRLMPGEPLPDSPPPSWEDALAGGWLPCLERLLRRGGEDPAGPELLLSFPALVLMEGAAVIDSPQAWRHLAVLLAYGEPRQAAALVATLGKLLRGADPVRLADVVSKRSVAPALPALWMLASAGLELLTIAAAESDAGGQAQGGLPRGAPSAAGQQLALMLSYALCEWLPPLARSWRGGAVRDGGSAARPGVGRNSSGGNDPYDDGCGGWRQLLLEEAAALGTAGGQASTRRELGEQLAGAAPGLRRSGAAAASQPRFPWRPRLLRALAGSLRAEGHRAMWDCAEALAAVLQSWEAGGSVGTGGEAASSQAEVGAGARVPPAAWRRVEEGSTYVNARVVQRLSATLVPVAEARGVLRTCSHPGCISLAGDSEAEAEAGLVECGRCGAARYCCADCQVAHWRAGHREACVGRG</sequence>
<accession>A0A2J8AHG6</accession>
<evidence type="ECO:0000256" key="4">
    <source>
        <dbReference type="ARBA" id="ARBA00022640"/>
    </source>
</evidence>
<feature type="region of interest" description="Disordered" evidence="18">
    <location>
        <begin position="761"/>
        <end position="780"/>
    </location>
</feature>
<evidence type="ECO:0000256" key="9">
    <source>
        <dbReference type="ARBA" id="ARBA00022777"/>
    </source>
</evidence>
<evidence type="ECO:0000256" key="16">
    <source>
        <dbReference type="ARBA" id="ARBA00048889"/>
    </source>
</evidence>
<evidence type="ECO:0000256" key="13">
    <source>
        <dbReference type="ARBA" id="ARBA00023136"/>
    </source>
</evidence>
<evidence type="ECO:0000256" key="7">
    <source>
        <dbReference type="ARBA" id="ARBA00022723"/>
    </source>
</evidence>
<comment type="catalytic activity">
    <reaction evidence="16">
        <text>phytol + CTP = phytyl phosphate + CDP + H(+)</text>
        <dbReference type="Rhea" id="RHEA:38055"/>
        <dbReference type="ChEBI" id="CHEBI:15378"/>
        <dbReference type="ChEBI" id="CHEBI:17327"/>
        <dbReference type="ChEBI" id="CHEBI:37563"/>
        <dbReference type="ChEBI" id="CHEBI:58069"/>
        <dbReference type="ChEBI" id="CHEBI:75483"/>
        <dbReference type="EC" id="2.7.1.182"/>
    </reaction>
</comment>
<comment type="pathway">
    <text evidence="14">Cofactor biosynthesis; tocopherol biosynthesis.</text>
</comment>
<gene>
    <name evidence="20" type="ORF">TSOC_001164</name>
</gene>
<evidence type="ECO:0000256" key="11">
    <source>
        <dbReference type="ARBA" id="ARBA00022946"/>
    </source>
</evidence>
<dbReference type="Gene3D" id="6.10.140.2220">
    <property type="match status" value="1"/>
</dbReference>
<dbReference type="GO" id="GO:0009507">
    <property type="term" value="C:chloroplast"/>
    <property type="evidence" value="ECO:0007669"/>
    <property type="project" value="UniProtKB-SubCell"/>
</dbReference>
<comment type="caution">
    <text evidence="20">The sequence shown here is derived from an EMBL/GenBank/DDBJ whole genome shotgun (WGS) entry which is preliminary data.</text>
</comment>
<reference evidence="20 21" key="1">
    <citation type="journal article" date="2017" name="Mol. Biol. Evol.">
        <title>The 4-celled Tetrabaena socialis nuclear genome reveals the essential components for genetic control of cell number at the origin of multicellularity in the volvocine lineage.</title>
        <authorList>
            <person name="Featherston J."/>
            <person name="Arakaki Y."/>
            <person name="Hanschen E.R."/>
            <person name="Ferris P.J."/>
            <person name="Michod R.E."/>
            <person name="Olson B.J.S.C."/>
            <person name="Nozaki H."/>
            <person name="Durand P.M."/>
        </authorList>
    </citation>
    <scope>NUCLEOTIDE SEQUENCE [LARGE SCALE GENOMIC DNA]</scope>
    <source>
        <strain evidence="20 21">NIES-571</strain>
    </source>
</reference>